<keyword evidence="2" id="KW-1185">Reference proteome</keyword>
<name>A0A367XT11_9MICO</name>
<dbReference type="EMBL" id="QORO01000007">
    <property type="protein sequence ID" value="RCK56766.1"/>
    <property type="molecule type" value="Genomic_DNA"/>
</dbReference>
<gene>
    <name evidence="1" type="ORF">DTO57_13845</name>
</gene>
<sequence>MTTSNHDLAQVAWQARDHMYRAAADIRAARTALQEAERAMQWRSRAADAFTSRADDVVATTDGVAHRCDEAADALLNIGNYLVTR</sequence>
<proteinExistence type="predicted"/>
<protein>
    <submittedName>
        <fullName evidence="1">Uncharacterized protein</fullName>
    </submittedName>
</protein>
<accession>A0A367XT11</accession>
<evidence type="ECO:0000313" key="2">
    <source>
        <dbReference type="Proteomes" id="UP000253508"/>
    </source>
</evidence>
<comment type="caution">
    <text evidence="1">The sequence shown here is derived from an EMBL/GenBank/DDBJ whole genome shotgun (WGS) entry which is preliminary data.</text>
</comment>
<reference evidence="1 2" key="1">
    <citation type="submission" date="2018-07" db="EMBL/GenBank/DDBJ databases">
        <title>Microbacterium endoborsara sp. nov., a novel actinobacterium isolated from Borszczowia aralocaspica.</title>
        <authorList>
            <person name="An D."/>
        </authorList>
    </citation>
    <scope>NUCLEOTIDE SEQUENCE [LARGE SCALE GENOMIC DNA]</scope>
    <source>
        <strain evidence="1 2">C1.15228</strain>
    </source>
</reference>
<dbReference type="RefSeq" id="WP_114118837.1">
    <property type="nucleotide sequence ID" value="NZ_BMHU01000008.1"/>
</dbReference>
<dbReference type="Proteomes" id="UP000253508">
    <property type="component" value="Unassembled WGS sequence"/>
</dbReference>
<dbReference type="AlphaFoldDB" id="A0A367XT11"/>
<organism evidence="1 2">
    <name type="scientific">Microbacterium sorbitolivorans</name>
    <dbReference type="NCBI Taxonomy" id="1867410"/>
    <lineage>
        <taxon>Bacteria</taxon>
        <taxon>Bacillati</taxon>
        <taxon>Actinomycetota</taxon>
        <taxon>Actinomycetes</taxon>
        <taxon>Micrococcales</taxon>
        <taxon>Microbacteriaceae</taxon>
        <taxon>Microbacterium</taxon>
    </lineage>
</organism>
<evidence type="ECO:0000313" key="1">
    <source>
        <dbReference type="EMBL" id="RCK56766.1"/>
    </source>
</evidence>